<proteinExistence type="predicted"/>
<dbReference type="AlphaFoldDB" id="F0WM92"/>
<protein>
    <submittedName>
        <fullName evidence="2">AlNc14C154G7597 protein</fullName>
    </submittedName>
</protein>
<feature type="compositionally biased region" description="Polar residues" evidence="1">
    <location>
        <begin position="70"/>
        <end position="79"/>
    </location>
</feature>
<reference evidence="2" key="2">
    <citation type="submission" date="2011-02" db="EMBL/GenBank/DDBJ databases">
        <authorList>
            <person name="MacLean D."/>
        </authorList>
    </citation>
    <scope>NUCLEOTIDE SEQUENCE</scope>
</reference>
<name>F0WM92_9STRA</name>
<dbReference type="HOGENOM" id="CLU_2054050_0_0_1"/>
<evidence type="ECO:0000256" key="1">
    <source>
        <dbReference type="SAM" id="MobiDB-lite"/>
    </source>
</evidence>
<evidence type="ECO:0000313" key="2">
    <source>
        <dbReference type="EMBL" id="CCA22422.1"/>
    </source>
</evidence>
<feature type="region of interest" description="Disordered" evidence="1">
    <location>
        <begin position="1"/>
        <end position="105"/>
    </location>
</feature>
<gene>
    <name evidence="2" type="primary">AlNc14C154G7597</name>
    <name evidence="2" type="ORF">ALNC14_085650</name>
</gene>
<sequence length="120" mass="13593">MVKFFGAKNKKANLRGSLTLQKGKVDASSLLDENGDPADSSLYTDPKKRKKRYPKKNGNTDEYEPPQPEPNLTHQNVMPSQMYPPPFPTHEPNLAVPLPPPQSHVPVKKTFWKKLRRTST</sequence>
<dbReference type="EMBL" id="FR824199">
    <property type="protein sequence ID" value="CCA22422.1"/>
    <property type="molecule type" value="Genomic_DNA"/>
</dbReference>
<accession>F0WM92</accession>
<organism evidence="2">
    <name type="scientific">Albugo laibachii Nc14</name>
    <dbReference type="NCBI Taxonomy" id="890382"/>
    <lineage>
        <taxon>Eukaryota</taxon>
        <taxon>Sar</taxon>
        <taxon>Stramenopiles</taxon>
        <taxon>Oomycota</taxon>
        <taxon>Peronosporomycetes</taxon>
        <taxon>Albuginales</taxon>
        <taxon>Albuginaceae</taxon>
        <taxon>Albugo</taxon>
    </lineage>
</organism>
<reference evidence="2" key="1">
    <citation type="journal article" date="2011" name="PLoS Biol.">
        <title>Gene gain and loss during evolution of obligate parasitism in the white rust pathogen of Arabidopsis thaliana.</title>
        <authorList>
            <person name="Kemen E."/>
            <person name="Gardiner A."/>
            <person name="Schultz-Larsen T."/>
            <person name="Kemen A.C."/>
            <person name="Balmuth A.L."/>
            <person name="Robert-Seilaniantz A."/>
            <person name="Bailey K."/>
            <person name="Holub E."/>
            <person name="Studholme D.J."/>
            <person name="Maclean D."/>
            <person name="Jones J.D."/>
        </authorList>
    </citation>
    <scope>NUCLEOTIDE SEQUENCE</scope>
</reference>